<keyword evidence="1" id="KW-0812">Transmembrane</keyword>
<protein>
    <submittedName>
        <fullName evidence="2">Uncharacterized protein</fullName>
    </submittedName>
</protein>
<accession>A0A6C0ENK0</accession>
<dbReference type="EMBL" id="MN738902">
    <property type="protein sequence ID" value="QHT30578.1"/>
    <property type="molecule type" value="Genomic_DNA"/>
</dbReference>
<sequence length="253" mass="30274">MKIKYIYITGLILFILTIVIIITLTASNEKYIDYTSNVYLSREETANIIKNDSDKYIRNLTKYDLYARDVSTPEEYIYKIIEGCLNFSEKQVIKLNNCSKIARKFFDNKYIWKFALIDEVYEEGFPHTRMDIIFLSPKVISYTDDNLTRILIHESIHIYQRYNITEINKYLKDNKYTVSRRRDSEPLMRANPDLDEYIYKDRDGEEMLYKYKSSMPQGINDIVPSKNEHPFEKMAYEISEDYGRFKISKYINI</sequence>
<keyword evidence="1" id="KW-1133">Transmembrane helix</keyword>
<feature type="transmembrane region" description="Helical" evidence="1">
    <location>
        <begin position="6"/>
        <end position="26"/>
    </location>
</feature>
<keyword evidence="1" id="KW-0472">Membrane</keyword>
<reference evidence="2" key="1">
    <citation type="journal article" date="2020" name="Nature">
        <title>Giant virus diversity and host interactions through global metagenomics.</title>
        <authorList>
            <person name="Schulz F."/>
            <person name="Roux S."/>
            <person name="Paez-Espino D."/>
            <person name="Jungbluth S."/>
            <person name="Walsh D.A."/>
            <person name="Denef V.J."/>
            <person name="McMahon K.D."/>
            <person name="Konstantinidis K.T."/>
            <person name="Eloe-Fadrosh E.A."/>
            <person name="Kyrpides N.C."/>
            <person name="Woyke T."/>
        </authorList>
    </citation>
    <scope>NUCLEOTIDE SEQUENCE</scope>
    <source>
        <strain evidence="2">GVMAG-M-3300009151-35</strain>
    </source>
</reference>
<name>A0A6C0ENK0_9ZZZZ</name>
<evidence type="ECO:0000256" key="1">
    <source>
        <dbReference type="SAM" id="Phobius"/>
    </source>
</evidence>
<dbReference type="AlphaFoldDB" id="A0A6C0ENK0"/>
<evidence type="ECO:0000313" key="2">
    <source>
        <dbReference type="EMBL" id="QHT30578.1"/>
    </source>
</evidence>
<proteinExistence type="predicted"/>
<organism evidence="2">
    <name type="scientific">viral metagenome</name>
    <dbReference type="NCBI Taxonomy" id="1070528"/>
    <lineage>
        <taxon>unclassified sequences</taxon>
        <taxon>metagenomes</taxon>
        <taxon>organismal metagenomes</taxon>
    </lineage>
</organism>